<accession>A0A803LVG3</accession>
<dbReference type="PANTHER" id="PTHR47186:SF3">
    <property type="entry name" value="OS09G0267800 PROTEIN"/>
    <property type="match status" value="1"/>
</dbReference>
<keyword evidence="3" id="KW-1185">Reference proteome</keyword>
<organism evidence="2 3">
    <name type="scientific">Chenopodium quinoa</name>
    <name type="common">Quinoa</name>
    <dbReference type="NCBI Taxonomy" id="63459"/>
    <lineage>
        <taxon>Eukaryota</taxon>
        <taxon>Viridiplantae</taxon>
        <taxon>Streptophyta</taxon>
        <taxon>Embryophyta</taxon>
        <taxon>Tracheophyta</taxon>
        <taxon>Spermatophyta</taxon>
        <taxon>Magnoliopsida</taxon>
        <taxon>eudicotyledons</taxon>
        <taxon>Gunneridae</taxon>
        <taxon>Pentapetalae</taxon>
        <taxon>Caryophyllales</taxon>
        <taxon>Chenopodiaceae</taxon>
        <taxon>Chenopodioideae</taxon>
        <taxon>Atripliceae</taxon>
        <taxon>Chenopodium</taxon>
    </lineage>
</organism>
<protein>
    <recommendedName>
        <fullName evidence="1">R13L1/DRL21-like LRR repeat region domain-containing protein</fullName>
    </recommendedName>
</protein>
<proteinExistence type="predicted"/>
<dbReference type="EnsemblPlants" id="AUR62019464-RA">
    <property type="protein sequence ID" value="AUR62019464-RA:cds"/>
    <property type="gene ID" value="AUR62019464"/>
</dbReference>
<dbReference type="Proteomes" id="UP000596660">
    <property type="component" value="Unplaced"/>
</dbReference>
<reference evidence="2" key="2">
    <citation type="submission" date="2021-03" db="UniProtKB">
        <authorList>
            <consortium name="EnsemblPlants"/>
        </authorList>
    </citation>
    <scope>IDENTIFICATION</scope>
</reference>
<dbReference type="SUPFAM" id="SSF52058">
    <property type="entry name" value="L domain-like"/>
    <property type="match status" value="1"/>
</dbReference>
<dbReference type="Pfam" id="PF25019">
    <property type="entry name" value="LRR_R13L1-DRL21"/>
    <property type="match status" value="1"/>
</dbReference>
<evidence type="ECO:0000259" key="1">
    <source>
        <dbReference type="Pfam" id="PF25019"/>
    </source>
</evidence>
<feature type="domain" description="R13L1/DRL21-like LRR repeat region" evidence="1">
    <location>
        <begin position="10"/>
        <end position="103"/>
    </location>
</feature>
<dbReference type="Gramene" id="AUR62019464-RA">
    <property type="protein sequence ID" value="AUR62019464-RA:cds"/>
    <property type="gene ID" value="AUR62019464"/>
</dbReference>
<evidence type="ECO:0000313" key="3">
    <source>
        <dbReference type="Proteomes" id="UP000596660"/>
    </source>
</evidence>
<dbReference type="AlphaFoldDB" id="A0A803LVG3"/>
<sequence>MEDSGRKGGYLRSKKHLNHINIRFTSNQEVDGTMGYEEVLMEELQPHPNLMALEVSGYKGVRMPGCVTFLPNLVRIELSECEELQNLSCLGNLRHLKVLELENLLNLEYIENSTASVACCTPPVSASVGFSSAEGFSFFPALERLRLCPGLTSFPLCPMVEDLNLMGFNEGLRIIMRVMDAQRNNNGEATSTPSFPYYHPSLQFDLGNLSRCIPKLRVIRTDNAAWLNSLTTGAFTGLTYMDIYCDKEIESLEEVEEVIHGCSSSLQSLCIENCPKLKNIFGGLEHLTALKKLYISSSPNLKISDGSDIGMPWFLTIFAPSN</sequence>
<evidence type="ECO:0000313" key="2">
    <source>
        <dbReference type="EnsemblPlants" id="AUR62019464-RA:cds"/>
    </source>
</evidence>
<dbReference type="InterPro" id="IPR056789">
    <property type="entry name" value="LRR_R13L1-DRL21"/>
</dbReference>
<dbReference type="InterPro" id="IPR032675">
    <property type="entry name" value="LRR_dom_sf"/>
</dbReference>
<dbReference type="PANTHER" id="PTHR47186">
    <property type="entry name" value="LEUCINE-RICH REPEAT-CONTAINING PROTEIN 57"/>
    <property type="match status" value="1"/>
</dbReference>
<reference evidence="2" key="1">
    <citation type="journal article" date="2017" name="Nature">
        <title>The genome of Chenopodium quinoa.</title>
        <authorList>
            <person name="Jarvis D.E."/>
            <person name="Ho Y.S."/>
            <person name="Lightfoot D.J."/>
            <person name="Schmoeckel S.M."/>
            <person name="Li B."/>
            <person name="Borm T.J.A."/>
            <person name="Ohyanagi H."/>
            <person name="Mineta K."/>
            <person name="Michell C.T."/>
            <person name="Saber N."/>
            <person name="Kharbatia N.M."/>
            <person name="Rupper R.R."/>
            <person name="Sharp A.R."/>
            <person name="Dally N."/>
            <person name="Boughton B.A."/>
            <person name="Woo Y.H."/>
            <person name="Gao G."/>
            <person name="Schijlen E.G.W.M."/>
            <person name="Guo X."/>
            <person name="Momin A.A."/>
            <person name="Negrao S."/>
            <person name="Al-Babili S."/>
            <person name="Gehring C."/>
            <person name="Roessner U."/>
            <person name="Jung C."/>
            <person name="Murphy K."/>
            <person name="Arold S.T."/>
            <person name="Gojobori T."/>
            <person name="van der Linden C.G."/>
            <person name="van Loo E.N."/>
            <person name="Jellen E.N."/>
            <person name="Maughan P.J."/>
            <person name="Tester M."/>
        </authorList>
    </citation>
    <scope>NUCLEOTIDE SEQUENCE [LARGE SCALE GENOMIC DNA]</scope>
    <source>
        <strain evidence="2">cv. PI 614886</strain>
    </source>
</reference>
<name>A0A803LVG3_CHEQI</name>
<dbReference type="Gene3D" id="3.80.10.10">
    <property type="entry name" value="Ribonuclease Inhibitor"/>
    <property type="match status" value="2"/>
</dbReference>